<sequence>MMAIQLMMLAAVAAGVGLLIMVSWFSRLEQDPYAECANWCRVNAEVVSVLRAGDRVFLQVRFTVGTSLIQNDVRYDVPGPLPHAGERVAIQYDPTAPARLVVARPPTAQPTPHLPPG</sequence>
<protein>
    <recommendedName>
        <fullName evidence="3">DUF3592 domain-containing protein</fullName>
    </recommendedName>
</protein>
<accession>A0ABY2BBI5</accession>
<gene>
    <name evidence="1" type="ORF">EV644_120115</name>
</gene>
<dbReference type="Proteomes" id="UP000295818">
    <property type="component" value="Unassembled WGS sequence"/>
</dbReference>
<evidence type="ECO:0000313" key="1">
    <source>
        <dbReference type="EMBL" id="TCO14491.1"/>
    </source>
</evidence>
<evidence type="ECO:0000313" key="2">
    <source>
        <dbReference type="Proteomes" id="UP000295818"/>
    </source>
</evidence>
<reference evidence="1 2" key="1">
    <citation type="journal article" date="2015" name="Stand. Genomic Sci.">
        <title>Genomic Encyclopedia of Bacterial and Archaeal Type Strains, Phase III: the genomes of soil and plant-associated and newly described type strains.</title>
        <authorList>
            <person name="Whitman W.B."/>
            <person name="Woyke T."/>
            <person name="Klenk H.P."/>
            <person name="Zhou Y."/>
            <person name="Lilburn T.G."/>
            <person name="Beck B.J."/>
            <person name="De Vos P."/>
            <person name="Vandamme P."/>
            <person name="Eisen J.A."/>
            <person name="Garrity G."/>
            <person name="Hugenholtz P."/>
            <person name="Kyrpides N.C."/>
        </authorList>
    </citation>
    <scope>NUCLEOTIDE SEQUENCE [LARGE SCALE GENOMIC DNA]</scope>
    <source>
        <strain evidence="1 2">VKM Ac-2538</strain>
    </source>
</reference>
<dbReference type="RefSeq" id="WP_132194157.1">
    <property type="nucleotide sequence ID" value="NZ_SLWM01000020.1"/>
</dbReference>
<organism evidence="1 2">
    <name type="scientific">Kribbella orskensis</name>
    <dbReference type="NCBI Taxonomy" id="2512216"/>
    <lineage>
        <taxon>Bacteria</taxon>
        <taxon>Bacillati</taxon>
        <taxon>Actinomycetota</taxon>
        <taxon>Actinomycetes</taxon>
        <taxon>Propionibacteriales</taxon>
        <taxon>Kribbellaceae</taxon>
        <taxon>Kribbella</taxon>
    </lineage>
</organism>
<dbReference type="EMBL" id="SLWM01000020">
    <property type="protein sequence ID" value="TCO14491.1"/>
    <property type="molecule type" value="Genomic_DNA"/>
</dbReference>
<proteinExistence type="predicted"/>
<keyword evidence="2" id="KW-1185">Reference proteome</keyword>
<evidence type="ECO:0008006" key="3">
    <source>
        <dbReference type="Google" id="ProtNLM"/>
    </source>
</evidence>
<name>A0ABY2BBI5_9ACTN</name>
<comment type="caution">
    <text evidence="1">The sequence shown here is derived from an EMBL/GenBank/DDBJ whole genome shotgun (WGS) entry which is preliminary data.</text>
</comment>